<reference evidence="1" key="1">
    <citation type="submission" date="2016-12" db="EMBL/GenBank/DDBJ databases">
        <title>Complete plasmid sequence carrying type IV-like and type VII secretion systems from an atypical mycobacteria strain.</title>
        <authorList>
            <person name="Morgado S."/>
            <person name="Marin M."/>
            <person name="Fonseca E."/>
            <person name="Freitas F."/>
            <person name="Vicente A.C."/>
        </authorList>
    </citation>
    <scope>NUCLEOTIDE SEQUENCE</scope>
    <source>
        <strain evidence="1">CBMA 213</strain>
        <plasmid evidence="1">pCBMA213_2</plasmid>
    </source>
</reference>
<proteinExistence type="predicted"/>
<evidence type="ECO:0000313" key="1">
    <source>
        <dbReference type="EMBL" id="AQS22446.1"/>
    </source>
</evidence>
<dbReference type="RefSeq" id="WP_155909779.1">
    <property type="nucleotide sequence ID" value="NZ_KY349138.1"/>
</dbReference>
<accession>A0A1S6GKR0</accession>
<dbReference type="EMBL" id="KY349138">
    <property type="protein sequence ID" value="AQS22446.1"/>
    <property type="molecule type" value="Genomic_DNA"/>
</dbReference>
<organism evidence="1">
    <name type="scientific">Mycolicibacterium sp. CBMA 213</name>
    <dbReference type="NCBI Taxonomy" id="1968788"/>
    <lineage>
        <taxon>Bacteria</taxon>
        <taxon>Bacillati</taxon>
        <taxon>Actinomycetota</taxon>
        <taxon>Actinomycetes</taxon>
        <taxon>Mycobacteriales</taxon>
        <taxon>Mycobacteriaceae</taxon>
        <taxon>Mycolicibacterium</taxon>
    </lineage>
</organism>
<name>A0A1S6GKR0_9MYCO</name>
<protein>
    <submittedName>
        <fullName evidence="1">Uncharacterized protein</fullName>
    </submittedName>
</protein>
<sequence length="108" mass="11893">MSQTQVLNASQVHDLAGKMDDISHRICDVLSRYLDHVQNAQASQVFNGSGGDQNVSTAIDVQDAQNKIQNRFKQINDMLRQTQSSTTGTDHDVVSSLQQVGSHIQFGH</sequence>
<keyword evidence="1" id="KW-0614">Plasmid</keyword>
<dbReference type="AlphaFoldDB" id="A0A1S6GKR0"/>
<dbReference type="SUPFAM" id="SSF140453">
    <property type="entry name" value="EsxAB dimer-like"/>
    <property type="match status" value="1"/>
</dbReference>
<dbReference type="InterPro" id="IPR036689">
    <property type="entry name" value="ESAT-6-like_sf"/>
</dbReference>
<geneLocation type="plasmid" evidence="1">
    <name>pCBMA213_2</name>
</geneLocation>
<gene>
    <name evidence="1" type="ORF">pCBMA213_2_00082</name>
</gene>